<feature type="chain" id="PRO_5042284489" description="GPR180/TMEM145 transmembrane domain-containing protein" evidence="2">
    <location>
        <begin position="21"/>
        <end position="463"/>
    </location>
</feature>
<keyword evidence="2" id="KW-0732">Signal</keyword>
<evidence type="ECO:0000313" key="4">
    <source>
        <dbReference type="EMBL" id="KAJ8604460.1"/>
    </source>
</evidence>
<reference evidence="4" key="1">
    <citation type="submission" date="2023-01" db="EMBL/GenBank/DDBJ databases">
        <title>Metagenome sequencing of chrysophaentin producing Chrysophaeum taylorii.</title>
        <authorList>
            <person name="Davison J."/>
            <person name="Bewley C."/>
        </authorList>
    </citation>
    <scope>NUCLEOTIDE SEQUENCE</scope>
    <source>
        <strain evidence="4">NIES-1699</strain>
    </source>
</reference>
<comment type="caution">
    <text evidence="4">The sequence shown here is derived from an EMBL/GenBank/DDBJ whole genome shotgun (WGS) entry which is preliminary data.</text>
</comment>
<dbReference type="GO" id="GO:0007186">
    <property type="term" value="P:G protein-coupled receptor signaling pathway"/>
    <property type="evidence" value="ECO:0007669"/>
    <property type="project" value="InterPro"/>
</dbReference>
<dbReference type="Proteomes" id="UP001230188">
    <property type="component" value="Unassembled WGS sequence"/>
</dbReference>
<proteinExistence type="predicted"/>
<evidence type="ECO:0000256" key="1">
    <source>
        <dbReference type="SAM" id="Phobius"/>
    </source>
</evidence>
<dbReference type="Pfam" id="PF10192">
    <property type="entry name" value="GPR180-TMEM145_TM"/>
    <property type="match status" value="1"/>
</dbReference>
<dbReference type="AlphaFoldDB" id="A0AAD7UFD3"/>
<name>A0AAD7UFD3_9STRA</name>
<accession>A0AAD7UFD3</accession>
<feature type="transmembrane region" description="Helical" evidence="1">
    <location>
        <begin position="407"/>
        <end position="429"/>
    </location>
</feature>
<feature type="domain" description="GPR180/TMEM145 transmembrane" evidence="3">
    <location>
        <begin position="184"/>
        <end position="415"/>
    </location>
</feature>
<feature type="transmembrane region" description="Helical" evidence="1">
    <location>
        <begin position="297"/>
        <end position="318"/>
    </location>
</feature>
<dbReference type="InterPro" id="IPR019336">
    <property type="entry name" value="GPR180/TMEM145_TM"/>
</dbReference>
<keyword evidence="5" id="KW-1185">Reference proteome</keyword>
<evidence type="ECO:0000259" key="3">
    <source>
        <dbReference type="Pfam" id="PF10192"/>
    </source>
</evidence>
<evidence type="ECO:0000313" key="5">
    <source>
        <dbReference type="Proteomes" id="UP001230188"/>
    </source>
</evidence>
<feature type="transmembrane region" description="Helical" evidence="1">
    <location>
        <begin position="338"/>
        <end position="357"/>
    </location>
</feature>
<dbReference type="EMBL" id="JAQMWT010000330">
    <property type="protein sequence ID" value="KAJ8604460.1"/>
    <property type="molecule type" value="Genomic_DNA"/>
</dbReference>
<dbReference type="PANTHER" id="PTHR23252:SF24">
    <property type="entry name" value="TRANSMEMBRANE PROTEIN 145"/>
    <property type="match status" value="1"/>
</dbReference>
<dbReference type="GO" id="GO:0019236">
    <property type="term" value="P:response to pheromone"/>
    <property type="evidence" value="ECO:0007669"/>
    <property type="project" value="InterPro"/>
</dbReference>
<dbReference type="PANTHER" id="PTHR23252">
    <property type="entry name" value="INTIMAL THICKNESS RECEPTOR-RELATED"/>
    <property type="match status" value="1"/>
</dbReference>
<feature type="transmembrane region" description="Helical" evidence="1">
    <location>
        <begin position="369"/>
        <end position="395"/>
    </location>
</feature>
<gene>
    <name evidence="4" type="ORF">CTAYLR_000932</name>
</gene>
<sequence length="463" mass="50121">MLTIIIISSRIALLLGGASGKVVRGSAALDGVHSEHELAKFAYDVGDGSMTANLWVDDDGEGVMYGDQRHHSLSVYAYTDERRRAVERAPSCEEKGALAEWRVRVPLQRKFRVEEFVATSNSARVWFFVLADCSLEQYYHEVPVVRFEIEMRGPGRQHLPFDEKGMGRLHAVNSVASAIVCATSVRAHRGKPHVAAFILEVSAALDAVSSLCEWRHITAFARDGVGSYFFDATAALLEATCDAAIAALLLAIGAGWTLRASLSDDEKAGRSPLREETLPEQAASAVAPLATALRAPLALPPFVVAAFFGIHLVLAQWSRIYDDDFDSFHDWEHLPGRILVVFRVFLALVFVPISLRTQACAGTRLRRFYVGWALVGTAWFLALPALSLIAAVSPAATRHARMSGGSALVQTASLLSLALLFSGAFAPYYHSISTVGQADANLDLGGAPNHAVLKLAGIKVRLD</sequence>
<protein>
    <recommendedName>
        <fullName evidence="3">GPR180/TMEM145 transmembrane domain-containing protein</fullName>
    </recommendedName>
</protein>
<organism evidence="4 5">
    <name type="scientific">Chrysophaeum taylorii</name>
    <dbReference type="NCBI Taxonomy" id="2483200"/>
    <lineage>
        <taxon>Eukaryota</taxon>
        <taxon>Sar</taxon>
        <taxon>Stramenopiles</taxon>
        <taxon>Ochrophyta</taxon>
        <taxon>Pelagophyceae</taxon>
        <taxon>Pelagomonadales</taxon>
        <taxon>Pelagomonadaceae</taxon>
        <taxon>Chrysophaeum</taxon>
    </lineage>
</organism>
<feature type="signal peptide" evidence="2">
    <location>
        <begin position="1"/>
        <end position="20"/>
    </location>
</feature>
<evidence type="ECO:0000256" key="2">
    <source>
        <dbReference type="SAM" id="SignalP"/>
    </source>
</evidence>
<keyword evidence="1" id="KW-0812">Transmembrane</keyword>
<keyword evidence="1" id="KW-1133">Transmembrane helix</keyword>
<dbReference type="InterPro" id="IPR047831">
    <property type="entry name" value="GPR180/TMEM145"/>
</dbReference>
<keyword evidence="1" id="KW-0472">Membrane</keyword>